<accession>A0A4R6Q422</accession>
<organism evidence="1 2">
    <name type="scientific">Aminicella lysinilytica</name>
    <dbReference type="NCBI Taxonomy" id="433323"/>
    <lineage>
        <taxon>Bacteria</taxon>
        <taxon>Bacillati</taxon>
        <taxon>Bacillota</taxon>
        <taxon>Clostridia</taxon>
        <taxon>Peptostreptococcales</taxon>
        <taxon>Anaerovoracaceae</taxon>
        <taxon>Aminicella</taxon>
    </lineage>
</organism>
<evidence type="ECO:0000313" key="2">
    <source>
        <dbReference type="Proteomes" id="UP000295500"/>
    </source>
</evidence>
<gene>
    <name evidence="1" type="ORF">EV211_11548</name>
</gene>
<comment type="caution">
    <text evidence="1">The sequence shown here is derived from an EMBL/GenBank/DDBJ whole genome shotgun (WGS) entry which is preliminary data.</text>
</comment>
<reference evidence="1 2" key="1">
    <citation type="submission" date="2019-03" db="EMBL/GenBank/DDBJ databases">
        <title>Genomic Encyclopedia of Type Strains, Phase IV (KMG-IV): sequencing the most valuable type-strain genomes for metagenomic binning, comparative biology and taxonomic classification.</title>
        <authorList>
            <person name="Goeker M."/>
        </authorList>
    </citation>
    <scope>NUCLEOTIDE SEQUENCE [LARGE SCALE GENOMIC DNA]</scope>
    <source>
        <strain evidence="1 2">DSM 28287</strain>
    </source>
</reference>
<evidence type="ECO:0000313" key="1">
    <source>
        <dbReference type="EMBL" id="TDP56426.1"/>
    </source>
</evidence>
<name>A0A4R6Q422_9FIRM</name>
<proteinExistence type="predicted"/>
<protein>
    <submittedName>
        <fullName evidence="1">Uncharacterized protein</fullName>
    </submittedName>
</protein>
<sequence>MRSKNPELMKKILKYAEQYYLDYGNSPTTFNIAKALDIAEYFAS</sequence>
<dbReference type="EMBL" id="SNXO01000015">
    <property type="protein sequence ID" value="TDP56426.1"/>
    <property type="molecule type" value="Genomic_DNA"/>
</dbReference>
<dbReference type="Proteomes" id="UP000295500">
    <property type="component" value="Unassembled WGS sequence"/>
</dbReference>
<dbReference type="AlphaFoldDB" id="A0A4R6Q422"/>
<keyword evidence="2" id="KW-1185">Reference proteome</keyword>
<dbReference type="RefSeq" id="WP_279222019.1">
    <property type="nucleotide sequence ID" value="NZ_SNXO01000015.1"/>
</dbReference>